<sequence>MDTIAARFVEQLLQGNHGLQKQLQGAMPAVVSTERVAKVVLKKVEDSLKQPHDKLGPTVSKAYRDASKAAEKHFPELVDYVKSHPYEIAAGVLLTLTALGVLARLAPMVLRLLGFGKLGPRVGSYAANWQSTYAGYVPKGALFAYLQRMGMTW</sequence>
<proteinExistence type="inferred from homology"/>
<evidence type="ECO:0000256" key="1">
    <source>
        <dbReference type="ARBA" id="ARBA00004141"/>
    </source>
</evidence>
<evidence type="ECO:0000256" key="6">
    <source>
        <dbReference type="SAM" id="Phobius"/>
    </source>
</evidence>
<dbReference type="EMBL" id="JAVFKD010000012">
    <property type="protein sequence ID" value="KAK5993888.1"/>
    <property type="molecule type" value="Genomic_DNA"/>
</dbReference>
<keyword evidence="3 6" id="KW-0812">Transmembrane</keyword>
<keyword evidence="5 6" id="KW-0472">Membrane</keyword>
<comment type="caution">
    <text evidence="7">The sequence shown here is derived from an EMBL/GenBank/DDBJ whole genome shotgun (WGS) entry which is preliminary data.</text>
</comment>
<dbReference type="Proteomes" id="UP001338125">
    <property type="component" value="Unassembled WGS sequence"/>
</dbReference>
<keyword evidence="8" id="KW-1185">Reference proteome</keyword>
<comment type="subcellular location">
    <subcellularLocation>
        <location evidence="1">Membrane</location>
        <topology evidence="1">Multi-pass membrane protein</topology>
    </subcellularLocation>
</comment>
<evidence type="ECO:0000313" key="7">
    <source>
        <dbReference type="EMBL" id="KAK5993888.1"/>
    </source>
</evidence>
<evidence type="ECO:0000256" key="5">
    <source>
        <dbReference type="ARBA" id="ARBA00023136"/>
    </source>
</evidence>
<organism evidence="7 8">
    <name type="scientific">Cladobotryum mycophilum</name>
    <dbReference type="NCBI Taxonomy" id="491253"/>
    <lineage>
        <taxon>Eukaryota</taxon>
        <taxon>Fungi</taxon>
        <taxon>Dikarya</taxon>
        <taxon>Ascomycota</taxon>
        <taxon>Pezizomycotina</taxon>
        <taxon>Sordariomycetes</taxon>
        <taxon>Hypocreomycetidae</taxon>
        <taxon>Hypocreales</taxon>
        <taxon>Hypocreaceae</taxon>
        <taxon>Cladobotryum</taxon>
    </lineage>
</organism>
<dbReference type="Gene3D" id="6.10.110.10">
    <property type="match status" value="1"/>
</dbReference>
<dbReference type="InterPro" id="IPR038213">
    <property type="entry name" value="IFI6/IFI27-like_sf"/>
</dbReference>
<dbReference type="Pfam" id="PF06140">
    <property type="entry name" value="Ifi-6-16"/>
    <property type="match status" value="1"/>
</dbReference>
<evidence type="ECO:0000256" key="3">
    <source>
        <dbReference type="ARBA" id="ARBA00022692"/>
    </source>
</evidence>
<name>A0ABR0SP74_9HYPO</name>
<evidence type="ECO:0000256" key="2">
    <source>
        <dbReference type="ARBA" id="ARBA00007262"/>
    </source>
</evidence>
<reference evidence="7 8" key="1">
    <citation type="submission" date="2024-01" db="EMBL/GenBank/DDBJ databases">
        <title>Complete genome of Cladobotryum mycophilum ATHUM6906.</title>
        <authorList>
            <person name="Christinaki A.C."/>
            <person name="Myridakis A.I."/>
            <person name="Kouvelis V.N."/>
        </authorList>
    </citation>
    <scope>NUCLEOTIDE SEQUENCE [LARGE SCALE GENOMIC DNA]</scope>
    <source>
        <strain evidence="7 8">ATHUM6906</strain>
    </source>
</reference>
<dbReference type="InterPro" id="IPR009311">
    <property type="entry name" value="IFI6/IFI27-like"/>
</dbReference>
<feature type="transmembrane region" description="Helical" evidence="6">
    <location>
        <begin position="88"/>
        <end position="107"/>
    </location>
</feature>
<evidence type="ECO:0000256" key="4">
    <source>
        <dbReference type="ARBA" id="ARBA00022989"/>
    </source>
</evidence>
<gene>
    <name evidence="7" type="ORF">PT974_07325</name>
</gene>
<evidence type="ECO:0000313" key="8">
    <source>
        <dbReference type="Proteomes" id="UP001338125"/>
    </source>
</evidence>
<protein>
    <submittedName>
        <fullName evidence="7">Uncharacterized protein</fullName>
    </submittedName>
</protein>
<keyword evidence="4 6" id="KW-1133">Transmembrane helix</keyword>
<comment type="similarity">
    <text evidence="2">Belongs to the IFI6/IFI27 family.</text>
</comment>
<accession>A0ABR0SP74</accession>